<dbReference type="Gene3D" id="2.10.60.10">
    <property type="entry name" value="CD59"/>
    <property type="match status" value="1"/>
</dbReference>
<dbReference type="Xenbase" id="XB-GENE-5967086">
    <property type="gene designation" value="XB5967085 [provisional]"/>
</dbReference>
<evidence type="ECO:0000259" key="1">
    <source>
        <dbReference type="Pfam" id="PF00021"/>
    </source>
</evidence>
<dbReference type="AlphaFoldDB" id="A0A803K096"/>
<protein>
    <submittedName>
        <fullName evidence="2">Uncharacterized XB5967085</fullName>
    </submittedName>
</protein>
<reference evidence="2" key="2">
    <citation type="submission" date="2021-03" db="UniProtKB">
        <authorList>
            <consortium name="Ensembl"/>
        </authorList>
    </citation>
    <scope>IDENTIFICATION</scope>
</reference>
<gene>
    <name evidence="2" type="primary">XB5967085 [provisional]</name>
</gene>
<reference evidence="2" key="1">
    <citation type="journal article" date="2010" name="Science">
        <title>The genome of the Western clawed frog Xenopus tropicalis.</title>
        <authorList>
            <person name="Hellsten U."/>
            <person name="Harland R.M."/>
            <person name="Gilchrist M.J."/>
            <person name="Hendrix D."/>
            <person name="Jurka J."/>
            <person name="Kapitonov V."/>
            <person name="Ovcharenko I."/>
            <person name="Putnam N.H."/>
            <person name="Shu S."/>
            <person name="Taher L."/>
            <person name="Blitz I.L."/>
            <person name="Blumberg B."/>
            <person name="Dichmann D.S."/>
            <person name="Dubchak I."/>
            <person name="Amaya E."/>
            <person name="Detter J.C."/>
            <person name="Fletcher R."/>
            <person name="Gerhard D.S."/>
            <person name="Goodstein D."/>
            <person name="Graves T."/>
            <person name="Grigoriev I.V."/>
            <person name="Grimwood J."/>
            <person name="Kawashima T."/>
            <person name="Lindquist E."/>
            <person name="Lucas S.M."/>
            <person name="Mead P.E."/>
            <person name="Mitros T."/>
            <person name="Ogino H."/>
            <person name="Ohta Y."/>
            <person name="Poliakov A.V."/>
            <person name="Pollet N."/>
            <person name="Robert J."/>
            <person name="Salamov A."/>
            <person name="Sater A.K."/>
            <person name="Schmutz J."/>
            <person name="Terry A."/>
            <person name="Vize P.D."/>
            <person name="Warren W.C."/>
            <person name="Wells D."/>
            <person name="Wills A."/>
            <person name="Wilson R.K."/>
            <person name="Zimmerman L.B."/>
            <person name="Zorn A.M."/>
            <person name="Grainger R."/>
            <person name="Grammer T."/>
            <person name="Khokha M.K."/>
            <person name="Richardson P.M."/>
            <person name="Rokhsar D.S."/>
        </authorList>
    </citation>
    <scope>NUCLEOTIDE SEQUENCE [LARGE SCALE GENOMIC DNA]</scope>
    <source>
        <strain evidence="2">Nigerian</strain>
    </source>
</reference>
<dbReference type="GeneTree" id="ENSGT01070000257235"/>
<dbReference type="Bgee" id="ENSXETG00000018913">
    <property type="expression patterns" value="Expressed in neurula embryo and 11 other cell types or tissues"/>
</dbReference>
<feature type="domain" description="UPAR/Ly6" evidence="1">
    <location>
        <begin position="43"/>
        <end position="133"/>
    </location>
</feature>
<dbReference type="InterPro" id="IPR016054">
    <property type="entry name" value="LY6_UPA_recep-like"/>
</dbReference>
<dbReference type="Pfam" id="PF00021">
    <property type="entry name" value="UPAR_LY6"/>
    <property type="match status" value="1"/>
</dbReference>
<dbReference type="Ensembl" id="ENSXETT00000122186">
    <property type="protein sequence ID" value="ENSXETP00000113721"/>
    <property type="gene ID" value="ENSXETG00000018913"/>
</dbReference>
<dbReference type="InterPro" id="IPR045860">
    <property type="entry name" value="Snake_toxin-like_sf"/>
</dbReference>
<name>A0A803K096_XENTR</name>
<proteinExistence type="predicted"/>
<sequence length="133" mass="15340">MREQNMRQLCHNPTTDRYSLFSFYFITVRATTKHSVTKPAAAQGLKCYSCNAPPPNCYKKKIITCEPGQDRCVKTTTKIVDYDGSPNEKNEFDKFMNVLVWERVCMTAKECEAYKQRTKIRDVTCCNTNLCNA</sequence>
<evidence type="ECO:0000313" key="2">
    <source>
        <dbReference type="Ensembl" id="ENSXETP00000113721"/>
    </source>
</evidence>
<organism evidence="2">
    <name type="scientific">Xenopus tropicalis</name>
    <name type="common">Western clawed frog</name>
    <name type="synonym">Silurana tropicalis</name>
    <dbReference type="NCBI Taxonomy" id="8364"/>
    <lineage>
        <taxon>Eukaryota</taxon>
        <taxon>Metazoa</taxon>
        <taxon>Chordata</taxon>
        <taxon>Craniata</taxon>
        <taxon>Vertebrata</taxon>
        <taxon>Euteleostomi</taxon>
        <taxon>Amphibia</taxon>
        <taxon>Batrachia</taxon>
        <taxon>Anura</taxon>
        <taxon>Pipoidea</taxon>
        <taxon>Pipidae</taxon>
        <taxon>Xenopodinae</taxon>
        <taxon>Xenopus</taxon>
        <taxon>Silurana</taxon>
    </lineage>
</organism>
<dbReference type="SUPFAM" id="SSF57302">
    <property type="entry name" value="Snake toxin-like"/>
    <property type="match status" value="1"/>
</dbReference>
<accession>A0A803K096</accession>